<feature type="domain" description="1-deoxy-D-xylulose 5-phosphate reductoisomerase C-terminal" evidence="15">
    <location>
        <begin position="145"/>
        <end position="229"/>
    </location>
</feature>
<comment type="similarity">
    <text evidence="3 13">Belongs to the DXR family.</text>
</comment>
<dbReference type="EC" id="1.1.1.267" evidence="4 13"/>
<feature type="binding site" evidence="13">
    <location>
        <position position="13"/>
    </location>
    <ligand>
        <name>NADPH</name>
        <dbReference type="ChEBI" id="CHEBI:57783"/>
    </ligand>
</feature>
<dbReference type="RefSeq" id="WP_132701685.1">
    <property type="nucleotide sequence ID" value="NZ_SLZR01000008.1"/>
</dbReference>
<dbReference type="AlphaFoldDB" id="A0A4R3I5Y8"/>
<dbReference type="GO" id="GO:0030145">
    <property type="term" value="F:manganese ion binding"/>
    <property type="evidence" value="ECO:0007669"/>
    <property type="project" value="TreeGrafter"/>
</dbReference>
<feature type="binding site" evidence="13">
    <location>
        <position position="212"/>
    </location>
    <ligand>
        <name>1-deoxy-D-xylulose 5-phosphate</name>
        <dbReference type="ChEBI" id="CHEBI:57792"/>
    </ligand>
</feature>
<dbReference type="GO" id="GO:0051484">
    <property type="term" value="P:isopentenyl diphosphate biosynthetic process, methylerythritol 4-phosphate pathway involved in terpenoid biosynthetic process"/>
    <property type="evidence" value="ECO:0007669"/>
    <property type="project" value="UniProtKB-ARBA"/>
</dbReference>
<evidence type="ECO:0000256" key="11">
    <source>
        <dbReference type="ARBA" id="ARBA00054845"/>
    </source>
</evidence>
<dbReference type="GO" id="GO:0030604">
    <property type="term" value="F:1-deoxy-D-xylulose-5-phosphate reductoisomerase activity"/>
    <property type="evidence" value="ECO:0007669"/>
    <property type="project" value="UniProtKB-UniRule"/>
</dbReference>
<dbReference type="Gene3D" id="3.40.50.720">
    <property type="entry name" value="NAD(P)-binding Rossmann-like Domain"/>
    <property type="match status" value="1"/>
</dbReference>
<keyword evidence="8 13" id="KW-0464">Manganese</keyword>
<evidence type="ECO:0000259" key="16">
    <source>
        <dbReference type="Pfam" id="PF13288"/>
    </source>
</evidence>
<dbReference type="GO" id="GO:0016853">
    <property type="term" value="F:isomerase activity"/>
    <property type="evidence" value="ECO:0007669"/>
    <property type="project" value="UniProtKB-KW"/>
</dbReference>
<keyword evidence="17" id="KW-0413">Isomerase</keyword>
<evidence type="ECO:0000313" key="18">
    <source>
        <dbReference type="Proteomes" id="UP000295793"/>
    </source>
</evidence>
<comment type="pathway">
    <text evidence="2 13">Isoprenoid biosynthesis; isopentenyl diphosphate biosynthesis via DXP pathway; isopentenyl diphosphate from 1-deoxy-D-xylulose 5-phosphate: step 1/6.</text>
</comment>
<dbReference type="Pfam" id="PF02670">
    <property type="entry name" value="DXP_reductoisom"/>
    <property type="match status" value="1"/>
</dbReference>
<dbReference type="PANTHER" id="PTHR30525:SF0">
    <property type="entry name" value="1-DEOXY-D-XYLULOSE 5-PHOSPHATE REDUCTOISOMERASE, CHLOROPLASTIC"/>
    <property type="match status" value="1"/>
</dbReference>
<feature type="binding site" evidence="13">
    <location>
        <position position="15"/>
    </location>
    <ligand>
        <name>NADPH</name>
        <dbReference type="ChEBI" id="CHEBI:57783"/>
    </ligand>
</feature>
<keyword evidence="13" id="KW-0460">Magnesium</keyword>
<keyword evidence="6 13" id="KW-0521">NADP</keyword>
<proteinExistence type="inferred from homology"/>
<dbReference type="FunFam" id="3.40.50.720:FF:000045">
    <property type="entry name" value="1-deoxy-D-xylulose 5-phosphate reductoisomerase"/>
    <property type="match status" value="1"/>
</dbReference>
<comment type="caution">
    <text evidence="17">The sequence shown here is derived from an EMBL/GenBank/DDBJ whole genome shotgun (WGS) entry which is preliminary data.</text>
</comment>
<protein>
    <recommendedName>
        <fullName evidence="12 13">1-deoxy-D-xylulose 5-phosphate reductoisomerase</fullName>
        <shortName evidence="13">DXP reductoisomerase</shortName>
        <ecNumber evidence="4 13">1.1.1.267</ecNumber>
    </recommendedName>
    <alternativeName>
        <fullName evidence="13">1-deoxyxylulose-5-phosphate reductoisomerase</fullName>
    </alternativeName>
    <alternativeName>
        <fullName evidence="13">2-C-methyl-D-erythritol 4-phosphate synthase</fullName>
    </alternativeName>
</protein>
<dbReference type="FunFam" id="1.10.1740.10:FF:000004">
    <property type="entry name" value="1-deoxy-D-xylulose 5-phosphate reductoisomerase"/>
    <property type="match status" value="1"/>
</dbReference>
<dbReference type="InterPro" id="IPR036291">
    <property type="entry name" value="NAD(P)-bd_dom_sf"/>
</dbReference>
<evidence type="ECO:0000256" key="5">
    <source>
        <dbReference type="ARBA" id="ARBA00022723"/>
    </source>
</evidence>
<dbReference type="HAMAP" id="MF_00183">
    <property type="entry name" value="DXP_reductoisom"/>
    <property type="match status" value="1"/>
</dbReference>
<dbReference type="PANTHER" id="PTHR30525">
    <property type="entry name" value="1-DEOXY-D-XYLULOSE 5-PHOSPHATE REDUCTOISOMERASE"/>
    <property type="match status" value="1"/>
</dbReference>
<dbReference type="NCBIfam" id="NF003938">
    <property type="entry name" value="PRK05447.1-1"/>
    <property type="match status" value="1"/>
</dbReference>
<dbReference type="InterPro" id="IPR003821">
    <property type="entry name" value="DXP_reductoisomerase"/>
</dbReference>
<dbReference type="InterPro" id="IPR013644">
    <property type="entry name" value="DXP_reductoisomerase_C"/>
</dbReference>
<evidence type="ECO:0000256" key="8">
    <source>
        <dbReference type="ARBA" id="ARBA00023211"/>
    </source>
</evidence>
<dbReference type="GO" id="GO:0070402">
    <property type="term" value="F:NADPH binding"/>
    <property type="evidence" value="ECO:0007669"/>
    <property type="project" value="InterPro"/>
</dbReference>
<dbReference type="InterPro" id="IPR013512">
    <property type="entry name" value="DXP_reductoisomerase_N"/>
</dbReference>
<evidence type="ECO:0000256" key="4">
    <source>
        <dbReference type="ARBA" id="ARBA00012366"/>
    </source>
</evidence>
<dbReference type="NCBIfam" id="NF009114">
    <property type="entry name" value="PRK12464.1"/>
    <property type="match status" value="1"/>
</dbReference>
<dbReference type="SUPFAM" id="SSF69055">
    <property type="entry name" value="1-deoxy-D-xylulose-5-phosphate reductoisomerase, C-terminal domain"/>
    <property type="match status" value="1"/>
</dbReference>
<feature type="binding site" evidence="13">
    <location>
        <position position="14"/>
    </location>
    <ligand>
        <name>NADPH</name>
        <dbReference type="ChEBI" id="CHEBI:57783"/>
    </ligand>
</feature>
<evidence type="ECO:0000256" key="1">
    <source>
        <dbReference type="ARBA" id="ARBA00001941"/>
    </source>
</evidence>
<dbReference type="Gene3D" id="1.10.1740.10">
    <property type="match status" value="1"/>
</dbReference>
<feature type="binding site" evidence="13">
    <location>
        <position position="199"/>
    </location>
    <ligand>
        <name>1-deoxy-D-xylulose 5-phosphate</name>
        <dbReference type="ChEBI" id="CHEBI:57792"/>
    </ligand>
</feature>
<feature type="binding site" evidence="13">
    <location>
        <position position="217"/>
    </location>
    <ligand>
        <name>1-deoxy-D-xylulose 5-phosphate</name>
        <dbReference type="ChEBI" id="CHEBI:57792"/>
    </ligand>
</feature>
<feature type="binding site" evidence="13">
    <location>
        <position position="12"/>
    </location>
    <ligand>
        <name>NADPH</name>
        <dbReference type="ChEBI" id="CHEBI:57783"/>
    </ligand>
</feature>
<feature type="binding site" evidence="13">
    <location>
        <position position="221"/>
    </location>
    <ligand>
        <name>Mn(2+)</name>
        <dbReference type="ChEBI" id="CHEBI:29035"/>
    </ligand>
</feature>
<dbReference type="InterPro" id="IPR026877">
    <property type="entry name" value="DXPR_C"/>
</dbReference>
<feature type="binding site" evidence="13">
    <location>
        <position position="218"/>
    </location>
    <ligand>
        <name>1-deoxy-D-xylulose 5-phosphate</name>
        <dbReference type="ChEBI" id="CHEBI:57792"/>
    </ligand>
</feature>
<evidence type="ECO:0000256" key="7">
    <source>
        <dbReference type="ARBA" id="ARBA00023002"/>
    </source>
</evidence>
<sequence length="387" mass="41021">MSKANVTVLGATGSIGQSTLDVIAAHPDRFNVFALTGHSNLVQLAADIDRFKPVFAVVSDDDSRVKLAAMIAHSCEILVGEQAICDVASHDDVDMVMAAIVGAAGLKSSIAAAQAGKKLLLANKESLVVAGHLLMEAVKHSGAQLLPIDSEHNAIFQCLPGGRNSAEVKSVLLTASGGPFLNFSAQQLQSVTPEQAVAHPNWSMGRKISVDSASLMNKGLELIEACWLFDLKPADIEVVVHPQSVIHSMVRYVDGSVLAQLGAPDMRTPIAFGLAYPERIASGSDDLSFNQLLTLQFDQPDIARFPCLRLAMDAMNSGGTLPAVLNAANEVTVSAFLNNLIGFMDIPAINEQVMLATSAEPVASVDQLIAVDEQARLLAQQLIRTRL</sequence>
<dbReference type="Pfam" id="PF08436">
    <property type="entry name" value="DXP_redisom_C"/>
    <property type="match status" value="1"/>
</dbReference>
<gene>
    <name evidence="13" type="primary">dxr</name>
    <name evidence="17" type="ORF">BCF53_10870</name>
</gene>
<evidence type="ECO:0000259" key="14">
    <source>
        <dbReference type="Pfam" id="PF02670"/>
    </source>
</evidence>
<feature type="binding site" evidence="13">
    <location>
        <position position="149"/>
    </location>
    <ligand>
        <name>Mn(2+)</name>
        <dbReference type="ChEBI" id="CHEBI:29035"/>
    </ligand>
</feature>
<comment type="caution">
    <text evidence="13">Lacks conserved residue(s) required for the propagation of feature annotation.</text>
</comment>
<evidence type="ECO:0000259" key="15">
    <source>
        <dbReference type="Pfam" id="PF08436"/>
    </source>
</evidence>
<evidence type="ECO:0000313" key="17">
    <source>
        <dbReference type="EMBL" id="TCS40713.1"/>
    </source>
</evidence>
<evidence type="ECO:0000256" key="2">
    <source>
        <dbReference type="ARBA" id="ARBA00005094"/>
    </source>
</evidence>
<comment type="cofactor">
    <cofactor evidence="1">
        <name>Co(2+)</name>
        <dbReference type="ChEBI" id="CHEBI:48828"/>
    </cofactor>
</comment>
<keyword evidence="5 13" id="KW-0479">Metal-binding</keyword>
<feature type="binding site" evidence="13">
    <location>
        <position position="151"/>
    </location>
    <ligand>
        <name>Mn(2+)</name>
        <dbReference type="ChEBI" id="CHEBI:29035"/>
    </ligand>
</feature>
<feature type="binding site" evidence="13">
    <location>
        <position position="221"/>
    </location>
    <ligand>
        <name>1-deoxy-D-xylulose 5-phosphate</name>
        <dbReference type="ChEBI" id="CHEBI:57792"/>
    </ligand>
</feature>
<dbReference type="PIRSF" id="PIRSF006205">
    <property type="entry name" value="Dxp_reductismrs"/>
    <property type="match status" value="1"/>
</dbReference>
<comment type="cofactor">
    <cofactor evidence="13">
        <name>Mg(2+)</name>
        <dbReference type="ChEBI" id="CHEBI:18420"/>
    </cofactor>
    <cofactor evidence="13">
        <name>Mn(2+)</name>
        <dbReference type="ChEBI" id="CHEBI:29035"/>
    </cofactor>
</comment>
<dbReference type="OrthoDB" id="9806546at2"/>
<organism evidence="17 18">
    <name type="scientific">Reinekea marinisedimentorum</name>
    <dbReference type="NCBI Taxonomy" id="230495"/>
    <lineage>
        <taxon>Bacteria</taxon>
        <taxon>Pseudomonadati</taxon>
        <taxon>Pseudomonadota</taxon>
        <taxon>Gammaproteobacteria</taxon>
        <taxon>Oceanospirillales</taxon>
        <taxon>Saccharospirillaceae</taxon>
        <taxon>Reinekea</taxon>
    </lineage>
</organism>
<keyword evidence="18" id="KW-1185">Reference proteome</keyword>
<evidence type="ECO:0000256" key="13">
    <source>
        <dbReference type="HAMAP-Rule" id="MF_00183"/>
    </source>
</evidence>
<dbReference type="InterPro" id="IPR036169">
    <property type="entry name" value="DXPR_C_sf"/>
</dbReference>
<dbReference type="SUPFAM" id="SSF51735">
    <property type="entry name" value="NAD(P)-binding Rossmann-fold domains"/>
    <property type="match status" value="1"/>
</dbReference>
<feature type="binding site" evidence="13">
    <location>
        <position position="150"/>
    </location>
    <ligand>
        <name>1-deoxy-D-xylulose 5-phosphate</name>
        <dbReference type="ChEBI" id="CHEBI:57792"/>
    </ligand>
</feature>
<keyword evidence="7 13" id="KW-0560">Oxidoreductase</keyword>
<evidence type="ECO:0000256" key="12">
    <source>
        <dbReference type="ARBA" id="ARBA00071224"/>
    </source>
</evidence>
<feature type="binding site" evidence="13">
    <location>
        <position position="125"/>
    </location>
    <ligand>
        <name>NADPH</name>
        <dbReference type="ChEBI" id="CHEBI:57783"/>
    </ligand>
</feature>
<evidence type="ECO:0000256" key="9">
    <source>
        <dbReference type="ARBA" id="ARBA00023229"/>
    </source>
</evidence>
<evidence type="ECO:0000256" key="10">
    <source>
        <dbReference type="ARBA" id="ARBA00048543"/>
    </source>
</evidence>
<feature type="domain" description="DXP reductoisomerase C-terminal" evidence="16">
    <location>
        <begin position="261"/>
        <end position="376"/>
    </location>
</feature>
<evidence type="ECO:0000256" key="6">
    <source>
        <dbReference type="ARBA" id="ARBA00022857"/>
    </source>
</evidence>
<feature type="binding site" evidence="13">
    <location>
        <position position="124"/>
    </location>
    <ligand>
        <name>1-deoxy-D-xylulose 5-phosphate</name>
        <dbReference type="ChEBI" id="CHEBI:57792"/>
    </ligand>
</feature>
<evidence type="ECO:0000256" key="3">
    <source>
        <dbReference type="ARBA" id="ARBA00006825"/>
    </source>
</evidence>
<dbReference type="UniPathway" id="UPA00056">
    <property type="reaction ID" value="UER00092"/>
</dbReference>
<name>A0A4R3I5Y8_9GAMM</name>
<feature type="domain" description="1-deoxy-D-xylulose 5-phosphate reductoisomerase N-terminal" evidence="14">
    <location>
        <begin position="6"/>
        <end position="131"/>
    </location>
</feature>
<keyword evidence="9 13" id="KW-0414">Isoprene biosynthesis</keyword>
<feature type="binding site" evidence="13">
    <location>
        <position position="123"/>
    </location>
    <ligand>
        <name>NADPH</name>
        <dbReference type="ChEBI" id="CHEBI:57783"/>
    </ligand>
</feature>
<accession>A0A4R3I5Y8</accession>
<dbReference type="NCBIfam" id="TIGR00243">
    <property type="entry name" value="Dxr"/>
    <property type="match status" value="1"/>
</dbReference>
<feature type="binding site" evidence="13">
    <location>
        <position position="176"/>
    </location>
    <ligand>
        <name>1-deoxy-D-xylulose 5-phosphate</name>
        <dbReference type="ChEBI" id="CHEBI:57792"/>
    </ligand>
</feature>
<dbReference type="EMBL" id="SLZR01000008">
    <property type="protein sequence ID" value="TCS40713.1"/>
    <property type="molecule type" value="Genomic_DNA"/>
</dbReference>
<reference evidence="17 18" key="1">
    <citation type="submission" date="2019-03" db="EMBL/GenBank/DDBJ databases">
        <title>Genomic Encyclopedia of Archaeal and Bacterial Type Strains, Phase II (KMG-II): from individual species to whole genera.</title>
        <authorList>
            <person name="Goeker M."/>
        </authorList>
    </citation>
    <scope>NUCLEOTIDE SEQUENCE [LARGE SCALE GENOMIC DNA]</scope>
    <source>
        <strain evidence="17 18">DSM 15388</strain>
    </source>
</reference>
<comment type="function">
    <text evidence="11 13">Catalyzes the NADPH-dependent rearrangement and reduction of 1-deoxy-D-xylulose-5-phosphate (DXP) to 2-C-methyl-D-erythritol 4-phosphate (MEP).</text>
</comment>
<dbReference type="Proteomes" id="UP000295793">
    <property type="component" value="Unassembled WGS sequence"/>
</dbReference>
<feature type="binding site" evidence="13">
    <location>
        <position position="151"/>
    </location>
    <ligand>
        <name>1-deoxy-D-xylulose 5-phosphate</name>
        <dbReference type="ChEBI" id="CHEBI:57792"/>
    </ligand>
</feature>
<dbReference type="Pfam" id="PF13288">
    <property type="entry name" value="DXPR_C"/>
    <property type="match status" value="1"/>
</dbReference>
<comment type="catalytic activity">
    <reaction evidence="10">
        <text>2-C-methyl-D-erythritol 4-phosphate + NADP(+) = 1-deoxy-D-xylulose 5-phosphate + NADPH + H(+)</text>
        <dbReference type="Rhea" id="RHEA:13717"/>
        <dbReference type="ChEBI" id="CHEBI:15378"/>
        <dbReference type="ChEBI" id="CHEBI:57783"/>
        <dbReference type="ChEBI" id="CHEBI:57792"/>
        <dbReference type="ChEBI" id="CHEBI:58262"/>
        <dbReference type="ChEBI" id="CHEBI:58349"/>
        <dbReference type="EC" id="1.1.1.267"/>
    </reaction>
    <physiologicalReaction direction="right-to-left" evidence="10">
        <dbReference type="Rhea" id="RHEA:13719"/>
    </physiologicalReaction>
</comment>
<dbReference type="SUPFAM" id="SSF55347">
    <property type="entry name" value="Glyceraldehyde-3-phosphate dehydrogenase-like, C-terminal domain"/>
    <property type="match status" value="1"/>
</dbReference>
<feature type="binding site" evidence="13">
    <location>
        <position position="205"/>
    </location>
    <ligand>
        <name>NADPH</name>
        <dbReference type="ChEBI" id="CHEBI:57783"/>
    </ligand>
</feature>
<feature type="binding site" evidence="13">
    <location>
        <position position="40"/>
    </location>
    <ligand>
        <name>NADPH</name>
        <dbReference type="ChEBI" id="CHEBI:57783"/>
    </ligand>
</feature>